<dbReference type="EMBL" id="LK028587">
    <property type="protein sequence ID" value="CDS22659.1"/>
    <property type="molecule type" value="Genomic_DNA"/>
</dbReference>
<dbReference type="Proteomes" id="UP000492820">
    <property type="component" value="Unassembled WGS sequence"/>
</dbReference>
<name>A0A068WY89_ECHGR</name>
<dbReference type="WBParaSite" id="EgrG_001182100">
    <property type="protein sequence ID" value="EgrG_001182100"/>
    <property type="gene ID" value="EgrG_001182100"/>
</dbReference>
<protein>
    <submittedName>
        <fullName evidence="3">Fe-S oxidoreductase</fullName>
    </submittedName>
</protein>
<organism evidence="1">
    <name type="scientific">Echinococcus granulosus</name>
    <name type="common">Hydatid tapeworm</name>
    <dbReference type="NCBI Taxonomy" id="6210"/>
    <lineage>
        <taxon>Eukaryota</taxon>
        <taxon>Metazoa</taxon>
        <taxon>Spiralia</taxon>
        <taxon>Lophotrochozoa</taxon>
        <taxon>Platyhelminthes</taxon>
        <taxon>Cestoda</taxon>
        <taxon>Eucestoda</taxon>
        <taxon>Cyclophyllidea</taxon>
        <taxon>Taeniidae</taxon>
        <taxon>Echinococcus</taxon>
        <taxon>Echinococcus granulosus group</taxon>
    </lineage>
</organism>
<accession>A0A068WY89</accession>
<evidence type="ECO:0000313" key="2">
    <source>
        <dbReference type="Proteomes" id="UP000492820"/>
    </source>
</evidence>
<evidence type="ECO:0000313" key="1">
    <source>
        <dbReference type="EMBL" id="CDS22659.1"/>
    </source>
</evidence>
<gene>
    <name evidence="1" type="ORF">EgrG_001182100</name>
</gene>
<sequence length="54" mass="6499">MYLLYGDPTIIAEEDELIDPYLEYLRENFKRGNLPFTLMEGELRSAQSPWFHEF</sequence>
<dbReference type="AlphaFoldDB" id="A0A068WY89"/>
<proteinExistence type="predicted"/>
<reference evidence="3" key="3">
    <citation type="submission" date="2020-10" db="UniProtKB">
        <authorList>
            <consortium name="WormBaseParasite"/>
        </authorList>
    </citation>
    <scope>IDENTIFICATION</scope>
</reference>
<reference evidence="1 2" key="1">
    <citation type="journal article" date="2013" name="Nature">
        <title>The genomes of four tapeworm species reveal adaptations to parasitism.</title>
        <authorList>
            <person name="Tsai I.J."/>
            <person name="Zarowiecki M."/>
            <person name="Holroyd N."/>
            <person name="Garciarrubio A."/>
            <person name="Sanchez-Flores A."/>
            <person name="Brooks K.L."/>
            <person name="Tracey A."/>
            <person name="Bobes R.J."/>
            <person name="Fragoso G."/>
            <person name="Sciutto E."/>
            <person name="Aslett M."/>
            <person name="Beasley H."/>
            <person name="Bennett H.M."/>
            <person name="Cai J."/>
            <person name="Camicia F."/>
            <person name="Clark R."/>
            <person name="Cucher M."/>
            <person name="De Silva N."/>
            <person name="Day T.A."/>
            <person name="Deplazes P."/>
            <person name="Estrada K."/>
            <person name="Fernandez C."/>
            <person name="Holland P.W."/>
            <person name="Hou J."/>
            <person name="Hu S."/>
            <person name="Huckvale T."/>
            <person name="Hung S.S."/>
            <person name="Kamenetzky L."/>
            <person name="Keane J.A."/>
            <person name="Kiss F."/>
            <person name="Koziol U."/>
            <person name="Lambert O."/>
            <person name="Liu K."/>
            <person name="Luo X."/>
            <person name="Luo Y."/>
            <person name="Macchiaroli N."/>
            <person name="Nichol S."/>
            <person name="Paps J."/>
            <person name="Parkinson J."/>
            <person name="Pouchkina-Stantcheva N."/>
            <person name="Riddiford N."/>
            <person name="Rosenzvit M."/>
            <person name="Salinas G."/>
            <person name="Wasmuth J.D."/>
            <person name="Zamanian M."/>
            <person name="Zheng Y."/>
            <person name="Cai X."/>
            <person name="Soberon X."/>
            <person name="Olson P.D."/>
            <person name="Laclette J.P."/>
            <person name="Brehm K."/>
            <person name="Berriman M."/>
            <person name="Garciarrubio A."/>
            <person name="Bobes R.J."/>
            <person name="Fragoso G."/>
            <person name="Sanchez-Flores A."/>
            <person name="Estrada K."/>
            <person name="Cevallos M.A."/>
            <person name="Morett E."/>
            <person name="Gonzalez V."/>
            <person name="Portillo T."/>
            <person name="Ochoa-Leyva A."/>
            <person name="Jose M.V."/>
            <person name="Sciutto E."/>
            <person name="Landa A."/>
            <person name="Jimenez L."/>
            <person name="Valdes V."/>
            <person name="Carrero J.C."/>
            <person name="Larralde C."/>
            <person name="Morales-Montor J."/>
            <person name="Limon-Lason J."/>
            <person name="Soberon X."/>
            <person name="Laclette J.P."/>
        </authorList>
    </citation>
    <scope>NUCLEOTIDE SEQUENCE [LARGE SCALE GENOMIC DNA]</scope>
</reference>
<evidence type="ECO:0000313" key="3">
    <source>
        <dbReference type="WBParaSite" id="EgrG_001182100"/>
    </source>
</evidence>
<reference evidence="1" key="2">
    <citation type="submission" date="2014-06" db="EMBL/GenBank/DDBJ databases">
        <authorList>
            <person name="Aslett M."/>
        </authorList>
    </citation>
    <scope>NUCLEOTIDE SEQUENCE</scope>
</reference>